<dbReference type="EMBL" id="LTAY01000037">
    <property type="protein sequence ID" value="OPX48042.1"/>
    <property type="molecule type" value="Genomic_DNA"/>
</dbReference>
<dbReference type="SUPFAM" id="SSF103481">
    <property type="entry name" value="Multidrug resistance efflux transporter EmrE"/>
    <property type="match status" value="2"/>
</dbReference>
<evidence type="ECO:0000256" key="1">
    <source>
        <dbReference type="ARBA" id="ARBA00004141"/>
    </source>
</evidence>
<dbReference type="PANTHER" id="PTHR22911">
    <property type="entry name" value="ACYL-MALONYL CONDENSING ENZYME-RELATED"/>
    <property type="match status" value="1"/>
</dbReference>
<dbReference type="GO" id="GO:0016020">
    <property type="term" value="C:membrane"/>
    <property type="evidence" value="ECO:0007669"/>
    <property type="project" value="UniProtKB-SubCell"/>
</dbReference>
<keyword evidence="3 6" id="KW-0812">Transmembrane</keyword>
<dbReference type="PANTHER" id="PTHR22911:SF6">
    <property type="entry name" value="SOLUTE CARRIER FAMILY 35 MEMBER G1"/>
    <property type="match status" value="1"/>
</dbReference>
<comment type="subcellular location">
    <subcellularLocation>
        <location evidence="1">Membrane</location>
        <topology evidence="1">Multi-pass membrane protein</topology>
    </subcellularLocation>
</comment>
<evidence type="ECO:0000313" key="9">
    <source>
        <dbReference type="Proteomes" id="UP000191448"/>
    </source>
</evidence>
<organism evidence="8 9">
    <name type="scientific">Clostridium thermobutyricum DSM 4928</name>
    <dbReference type="NCBI Taxonomy" id="1121339"/>
    <lineage>
        <taxon>Bacteria</taxon>
        <taxon>Bacillati</taxon>
        <taxon>Bacillota</taxon>
        <taxon>Clostridia</taxon>
        <taxon>Eubacteriales</taxon>
        <taxon>Clostridiaceae</taxon>
        <taxon>Clostridium</taxon>
    </lineage>
</organism>
<evidence type="ECO:0000256" key="6">
    <source>
        <dbReference type="SAM" id="Phobius"/>
    </source>
</evidence>
<evidence type="ECO:0000256" key="5">
    <source>
        <dbReference type="ARBA" id="ARBA00023136"/>
    </source>
</evidence>
<evidence type="ECO:0000256" key="3">
    <source>
        <dbReference type="ARBA" id="ARBA00022692"/>
    </source>
</evidence>
<evidence type="ECO:0000256" key="4">
    <source>
        <dbReference type="ARBA" id="ARBA00022989"/>
    </source>
</evidence>
<feature type="transmembrane region" description="Helical" evidence="6">
    <location>
        <begin position="23"/>
        <end position="46"/>
    </location>
</feature>
<feature type="transmembrane region" description="Helical" evidence="6">
    <location>
        <begin position="53"/>
        <end position="70"/>
    </location>
</feature>
<feature type="transmembrane region" description="Helical" evidence="6">
    <location>
        <begin position="169"/>
        <end position="187"/>
    </location>
</feature>
<comment type="similarity">
    <text evidence="2">Belongs to the EamA transporter family.</text>
</comment>
<dbReference type="Pfam" id="PF00892">
    <property type="entry name" value="EamA"/>
    <property type="match status" value="2"/>
</dbReference>
<comment type="caution">
    <text evidence="8">The sequence shown here is derived from an EMBL/GenBank/DDBJ whole genome shotgun (WGS) entry which is preliminary data.</text>
</comment>
<evidence type="ECO:0000256" key="2">
    <source>
        <dbReference type="ARBA" id="ARBA00007362"/>
    </source>
</evidence>
<protein>
    <submittedName>
        <fullName evidence="8">EamA-like transporter family protein</fullName>
    </submittedName>
</protein>
<feature type="transmembrane region" description="Helical" evidence="6">
    <location>
        <begin position="110"/>
        <end position="130"/>
    </location>
</feature>
<keyword evidence="5 6" id="KW-0472">Membrane</keyword>
<feature type="transmembrane region" description="Helical" evidence="6">
    <location>
        <begin position="193"/>
        <end position="211"/>
    </location>
</feature>
<dbReference type="OrthoDB" id="5148831at2"/>
<feature type="domain" description="EamA" evidence="7">
    <location>
        <begin position="82"/>
        <end position="209"/>
    </location>
</feature>
<accession>A0A1V4SX83</accession>
<dbReference type="InterPro" id="IPR000620">
    <property type="entry name" value="EamA_dom"/>
</dbReference>
<name>A0A1V4SX83_9CLOT</name>
<proteinExistence type="inferred from homology"/>
<keyword evidence="4 6" id="KW-1133">Transmembrane helix</keyword>
<evidence type="ECO:0000313" key="8">
    <source>
        <dbReference type="EMBL" id="OPX48042.1"/>
    </source>
</evidence>
<sequence>MVLRALCGTLAVWSSYWSLSHMMIANSTILTKISPIFTVIFAAIFLKEKIKKIHIISFIIAFIGVILVVKPTGSSYALLPSLAAILSAFLGAGVATCIRTLRKKENPNTIVFFYAFFSMCLSIPLMIIHFQMPTEYQLIVLLSAGISSTVTQFTLTFAYRFAAAKEISVYNYSSIIFVTLLGYVIWGDMPDKLAFLGYAFIIGGALLLWFVSRKETVEEKRI</sequence>
<dbReference type="Proteomes" id="UP000191448">
    <property type="component" value="Unassembled WGS sequence"/>
</dbReference>
<reference evidence="8 9" key="1">
    <citation type="submission" date="2016-02" db="EMBL/GenBank/DDBJ databases">
        <title>Genome sequence of Clostridium thermobutyricum DSM 4928.</title>
        <authorList>
            <person name="Poehlein A."/>
            <person name="Daniel R."/>
        </authorList>
    </citation>
    <scope>NUCLEOTIDE SEQUENCE [LARGE SCALE GENOMIC DNA]</scope>
    <source>
        <strain evidence="8 9">DSM 4928</strain>
    </source>
</reference>
<feature type="domain" description="EamA" evidence="7">
    <location>
        <begin position="5"/>
        <end position="69"/>
    </location>
</feature>
<feature type="transmembrane region" description="Helical" evidence="6">
    <location>
        <begin position="76"/>
        <end position="98"/>
    </location>
</feature>
<dbReference type="AlphaFoldDB" id="A0A1V4SX83"/>
<gene>
    <name evidence="8" type="ORF">CLTHE_16140</name>
</gene>
<evidence type="ECO:0000259" key="7">
    <source>
        <dbReference type="Pfam" id="PF00892"/>
    </source>
</evidence>
<feature type="transmembrane region" description="Helical" evidence="6">
    <location>
        <begin position="136"/>
        <end position="157"/>
    </location>
</feature>
<dbReference type="InterPro" id="IPR037185">
    <property type="entry name" value="EmrE-like"/>
</dbReference>